<evidence type="ECO:0000313" key="2">
    <source>
        <dbReference type="EMBL" id="QED28661.1"/>
    </source>
</evidence>
<evidence type="ECO:0008006" key="4">
    <source>
        <dbReference type="Google" id="ProtNLM"/>
    </source>
</evidence>
<name>A0A5B8XTP8_9DELT</name>
<dbReference type="AlphaFoldDB" id="A0A5B8XTP8"/>
<dbReference type="RefSeq" id="WP_146961287.1">
    <property type="nucleotide sequence ID" value="NZ_CP042467.1"/>
</dbReference>
<accession>A0A5B8XTP8</accession>
<keyword evidence="3" id="KW-1185">Reference proteome</keyword>
<dbReference type="EMBL" id="CP042467">
    <property type="protein sequence ID" value="QED28661.1"/>
    <property type="molecule type" value="Genomic_DNA"/>
</dbReference>
<dbReference type="InterPro" id="IPR016024">
    <property type="entry name" value="ARM-type_fold"/>
</dbReference>
<protein>
    <recommendedName>
        <fullName evidence="4">HEAT repeat domain-containing protein</fullName>
    </recommendedName>
</protein>
<dbReference type="Proteomes" id="UP000321595">
    <property type="component" value="Chromosome"/>
</dbReference>
<keyword evidence="1" id="KW-0732">Signal</keyword>
<dbReference type="InterPro" id="IPR011989">
    <property type="entry name" value="ARM-like"/>
</dbReference>
<organism evidence="2 3">
    <name type="scientific">Microvenator marinus</name>
    <dbReference type="NCBI Taxonomy" id="2600177"/>
    <lineage>
        <taxon>Bacteria</taxon>
        <taxon>Deltaproteobacteria</taxon>
        <taxon>Bradymonadales</taxon>
        <taxon>Microvenatoraceae</taxon>
        <taxon>Microvenator</taxon>
    </lineage>
</organism>
<gene>
    <name evidence="2" type="ORF">FRD01_15740</name>
</gene>
<sequence length="187" mass="21085">MKKFYTFCVVLGCMAPFSASAQDVPKPDVVVPQAESRLLGMLRSIDEVFTASQLEAAHPNAKAFLKARVQDSSEQLYVRKRALTLLSNYKDAETLVFLESAQTLDQEELRAMAVYTIGVNWGVDDPERAFAAARDGVKDSSLYVREWSVRALGWNVSKRAEELLKELRSNAELNKLVERSERRRKGL</sequence>
<evidence type="ECO:0000313" key="3">
    <source>
        <dbReference type="Proteomes" id="UP000321595"/>
    </source>
</evidence>
<proteinExistence type="predicted"/>
<reference evidence="2 3" key="1">
    <citation type="submission" date="2019-08" db="EMBL/GenBank/DDBJ databases">
        <authorList>
            <person name="Liang Q."/>
        </authorList>
    </citation>
    <scope>NUCLEOTIDE SEQUENCE [LARGE SCALE GENOMIC DNA]</scope>
    <source>
        <strain evidence="2 3">V1718</strain>
    </source>
</reference>
<dbReference type="Gene3D" id="1.25.10.10">
    <property type="entry name" value="Leucine-rich Repeat Variant"/>
    <property type="match status" value="1"/>
</dbReference>
<feature type="chain" id="PRO_5022683409" description="HEAT repeat domain-containing protein" evidence="1">
    <location>
        <begin position="22"/>
        <end position="187"/>
    </location>
</feature>
<dbReference type="KEGG" id="bbae:FRD01_15740"/>
<dbReference type="SUPFAM" id="SSF48371">
    <property type="entry name" value="ARM repeat"/>
    <property type="match status" value="1"/>
</dbReference>
<evidence type="ECO:0000256" key="1">
    <source>
        <dbReference type="SAM" id="SignalP"/>
    </source>
</evidence>
<feature type="signal peptide" evidence="1">
    <location>
        <begin position="1"/>
        <end position="21"/>
    </location>
</feature>